<dbReference type="RefSeq" id="WP_125324446.1">
    <property type="nucleotide sequence ID" value="NZ_CP034328.1"/>
</dbReference>
<feature type="compositionally biased region" description="Low complexity" evidence="1">
    <location>
        <begin position="7"/>
        <end position="18"/>
    </location>
</feature>
<dbReference type="Pfam" id="PF07366">
    <property type="entry name" value="SnoaL"/>
    <property type="match status" value="1"/>
</dbReference>
<sequence>MKAADTPASGAPASGSPAHSLSRQKPSEVLQVERHDFTHLVPENRPRAQPMQGFDDIYTDIVDYIVRCTHRIWDERDVGLIYTHYTHNCVLYSATGTIYTREEVVRDTIQRLVSLPERRGMATHVIWNGDDQKGFYTSHLVTGTGRHTQHGHYGPPTGRTFTSRTVADCMIFENMIYREWLVSDQMAVLKQLGLDTQAYARNLAKTYFDKGLLAIDIGENRRLIGQYPPESKADLSIANTDLERDTLAWLHEVFNQRMFGRIKDVYAPTVQYHGPLMAELYGVASVMHQTLGLVGSLPDCSFVPQHICSTPCEEGGTKVAVRWIMEGHHTGYGLLHELGAPTGKRVQVMGMSHYHYKDGKIVDEWRVYDELSLSMQVKLAQMADTPSVLD</sequence>
<feature type="region of interest" description="Disordered" evidence="1">
    <location>
        <begin position="1"/>
        <end position="27"/>
    </location>
</feature>
<dbReference type="Gene3D" id="3.10.450.50">
    <property type="match status" value="2"/>
</dbReference>
<protein>
    <submittedName>
        <fullName evidence="2">Ester cyclase</fullName>
    </submittedName>
</protein>
<dbReference type="KEGG" id="taw:EI545_04960"/>
<evidence type="ECO:0000313" key="2">
    <source>
        <dbReference type="EMBL" id="AZL58245.1"/>
    </source>
</evidence>
<dbReference type="PANTHER" id="PTHR38436:SF1">
    <property type="entry name" value="ESTER CYCLASE"/>
    <property type="match status" value="1"/>
</dbReference>
<dbReference type="EMBL" id="CP034328">
    <property type="protein sequence ID" value="AZL58245.1"/>
    <property type="molecule type" value="Genomic_DNA"/>
</dbReference>
<reference evidence="2 3" key="1">
    <citation type="submission" date="2018-12" db="EMBL/GenBank/DDBJ databases">
        <title>Complete genome sequencing of Tabrizicola sp. K13M18.</title>
        <authorList>
            <person name="Bae J.-W."/>
        </authorList>
    </citation>
    <scope>NUCLEOTIDE SEQUENCE [LARGE SCALE GENOMIC DNA]</scope>
    <source>
        <strain evidence="2 3">K13M18</strain>
    </source>
</reference>
<organism evidence="2 3">
    <name type="scientific">Tabrizicola piscis</name>
    <dbReference type="NCBI Taxonomy" id="2494374"/>
    <lineage>
        <taxon>Bacteria</taxon>
        <taxon>Pseudomonadati</taxon>
        <taxon>Pseudomonadota</taxon>
        <taxon>Alphaproteobacteria</taxon>
        <taxon>Rhodobacterales</taxon>
        <taxon>Paracoccaceae</taxon>
        <taxon>Tabrizicola</taxon>
    </lineage>
</organism>
<dbReference type="GO" id="GO:0030638">
    <property type="term" value="P:polyketide metabolic process"/>
    <property type="evidence" value="ECO:0007669"/>
    <property type="project" value="InterPro"/>
</dbReference>
<dbReference type="InterPro" id="IPR009959">
    <property type="entry name" value="Cyclase_SnoaL-like"/>
</dbReference>
<dbReference type="PANTHER" id="PTHR38436">
    <property type="entry name" value="POLYKETIDE CYCLASE SNOAL-LIKE DOMAIN"/>
    <property type="match status" value="1"/>
</dbReference>
<evidence type="ECO:0000313" key="3">
    <source>
        <dbReference type="Proteomes" id="UP000282002"/>
    </source>
</evidence>
<dbReference type="SUPFAM" id="SSF54427">
    <property type="entry name" value="NTF2-like"/>
    <property type="match status" value="2"/>
</dbReference>
<dbReference type="OrthoDB" id="2769928at2"/>
<evidence type="ECO:0000256" key="1">
    <source>
        <dbReference type="SAM" id="MobiDB-lite"/>
    </source>
</evidence>
<keyword evidence="3" id="KW-1185">Reference proteome</keyword>
<dbReference type="AlphaFoldDB" id="A0A3S8U3U5"/>
<gene>
    <name evidence="2" type="ORF">EI545_04960</name>
</gene>
<proteinExistence type="predicted"/>
<accession>A0A3S8U3U5</accession>
<name>A0A3S8U3U5_9RHOB</name>
<dbReference type="Proteomes" id="UP000282002">
    <property type="component" value="Chromosome"/>
</dbReference>
<dbReference type="InterPro" id="IPR032710">
    <property type="entry name" value="NTF2-like_dom_sf"/>
</dbReference>